<reference evidence="2" key="1">
    <citation type="journal article" date="2024" name="Proc. Natl. Acad. Sci. U.S.A.">
        <title>Extraordinary preservation of gene collinearity over three hundred million years revealed in homosporous lycophytes.</title>
        <authorList>
            <person name="Li C."/>
            <person name="Wickell D."/>
            <person name="Kuo L.Y."/>
            <person name="Chen X."/>
            <person name="Nie B."/>
            <person name="Liao X."/>
            <person name="Peng D."/>
            <person name="Ji J."/>
            <person name="Jenkins J."/>
            <person name="Williams M."/>
            <person name="Shu S."/>
            <person name="Plott C."/>
            <person name="Barry K."/>
            <person name="Rajasekar S."/>
            <person name="Grimwood J."/>
            <person name="Han X."/>
            <person name="Sun S."/>
            <person name="Hou Z."/>
            <person name="He W."/>
            <person name="Dai G."/>
            <person name="Sun C."/>
            <person name="Schmutz J."/>
            <person name="Leebens-Mack J.H."/>
            <person name="Li F.W."/>
            <person name="Wang L."/>
        </authorList>
    </citation>
    <scope>NUCLEOTIDE SEQUENCE [LARGE SCALE GENOMIC DNA]</scope>
    <source>
        <strain evidence="2">cv. PW_Plant_1</strain>
    </source>
</reference>
<comment type="caution">
    <text evidence="1">The sequence shown here is derived from an EMBL/GenBank/DDBJ whole genome shotgun (WGS) entry which is preliminary data.</text>
</comment>
<proteinExistence type="predicted"/>
<protein>
    <submittedName>
        <fullName evidence="1">Uncharacterized protein</fullName>
    </submittedName>
</protein>
<dbReference type="EMBL" id="CM055102">
    <property type="protein sequence ID" value="KAJ7540014.1"/>
    <property type="molecule type" value="Genomic_DNA"/>
</dbReference>
<name>A0ACC2CD81_DIPCM</name>
<evidence type="ECO:0000313" key="2">
    <source>
        <dbReference type="Proteomes" id="UP001162992"/>
    </source>
</evidence>
<evidence type="ECO:0000313" key="1">
    <source>
        <dbReference type="EMBL" id="KAJ7540014.1"/>
    </source>
</evidence>
<keyword evidence="2" id="KW-1185">Reference proteome</keyword>
<dbReference type="Proteomes" id="UP001162992">
    <property type="component" value="Chromosome 11"/>
</dbReference>
<organism evidence="1 2">
    <name type="scientific">Diphasiastrum complanatum</name>
    <name type="common">Issler's clubmoss</name>
    <name type="synonym">Lycopodium complanatum</name>
    <dbReference type="NCBI Taxonomy" id="34168"/>
    <lineage>
        <taxon>Eukaryota</taxon>
        <taxon>Viridiplantae</taxon>
        <taxon>Streptophyta</taxon>
        <taxon>Embryophyta</taxon>
        <taxon>Tracheophyta</taxon>
        <taxon>Lycopodiopsida</taxon>
        <taxon>Lycopodiales</taxon>
        <taxon>Lycopodiaceae</taxon>
        <taxon>Lycopodioideae</taxon>
        <taxon>Diphasiastrum</taxon>
    </lineage>
</organism>
<sequence length="580" mass="64902">MKAWCVSRGWVDGLFMVLLLNFALTTEARAQIRHYQWKVDYLYFSPDCIEKVIIAINGQYPGPTIRAHAGDTIVVELQNFLPTAGVVIHWHGIHQIGTPWFDGTAFVSQCPINPGETFTYKFIVDRAGTFFYHGHIGMQRAAGLYGSLIVDLRHGEKEPFAYDGDLRIAINDWWHRSVYDQETGLISIPFRFVGDPQSLLIEGRGRYNCSLVPTSFVLGSGDCVNCNISNPQCQPFVLPVEPGKTYRLRIANVASLSSLNFILEGHKLTIVEADGYYVDPVVVENLDLYSGETYSVLFTANQDASRNYWAAINVRGRKSSTPTGLAVLNYLLNPSSMLPSTPSPVSPAWNDFDYSLNQSKLILARKGYEVPPPAKADRELIFLTTQNKIDGRIKWAINNITYAPTSTPVLAALKYGWKKAYDLNPPPDYPSRPFNISAPPPNVNAKFGSGVYKFQFDSVVDVIIQNTNTLNPNNSEIHPWHLHGHDFWVLGHGKGVFHPATDSQSYNLKNAPLKNTVAVFPYGWVALRFRADNPGVWPFHCHIEAHLHMGMGVIFAEGWDRLPKLPKSILGCGLSKFYIP</sequence>
<gene>
    <name evidence="1" type="ORF">O6H91_11G118800</name>
</gene>
<accession>A0ACC2CD81</accession>